<evidence type="ECO:0000313" key="2">
    <source>
        <dbReference type="EMBL" id="NEY81925.1"/>
    </source>
</evidence>
<organism evidence="2 3">
    <name type="scientific">Bacillus aquiflavi</name>
    <dbReference type="NCBI Taxonomy" id="2672567"/>
    <lineage>
        <taxon>Bacteria</taxon>
        <taxon>Bacillati</taxon>
        <taxon>Bacillota</taxon>
        <taxon>Bacilli</taxon>
        <taxon>Bacillales</taxon>
        <taxon>Bacillaceae</taxon>
        <taxon>Bacillus</taxon>
    </lineage>
</organism>
<dbReference type="Proteomes" id="UP000472971">
    <property type="component" value="Unassembled WGS sequence"/>
</dbReference>
<dbReference type="NCBIfam" id="NF046065">
    <property type="entry name" value="MtxRegRemB"/>
    <property type="match status" value="1"/>
</dbReference>
<dbReference type="Proteomes" id="UP000570010">
    <property type="component" value="Unassembled WGS sequence"/>
</dbReference>
<evidence type="ECO:0000313" key="3">
    <source>
        <dbReference type="Proteomes" id="UP000472971"/>
    </source>
</evidence>
<dbReference type="EMBL" id="JAAIWN010000023">
    <property type="protein sequence ID" value="NEY81925.1"/>
    <property type="molecule type" value="Genomic_DNA"/>
</dbReference>
<dbReference type="InterPro" id="IPR007169">
    <property type="entry name" value="RemA-like"/>
</dbReference>
<dbReference type="EMBL" id="JACEIO010000025">
    <property type="protein sequence ID" value="MBA4537668.1"/>
    <property type="molecule type" value="Genomic_DNA"/>
</dbReference>
<evidence type="ECO:0000313" key="4">
    <source>
        <dbReference type="Proteomes" id="UP000570010"/>
    </source>
</evidence>
<reference evidence="2 3" key="1">
    <citation type="submission" date="2020-02" db="EMBL/GenBank/DDBJ databases">
        <title>Bacillus aquiflavi sp. nov., isolated from yellow water of strong flavor Chinese baijiu in Yibin region of China.</title>
        <authorList>
            <person name="Xie J."/>
        </authorList>
    </citation>
    <scope>NUCLEOTIDE SEQUENCE [LARGE SCALE GENOMIC DNA]</scope>
    <source>
        <strain evidence="2 3">3H-10</strain>
    </source>
</reference>
<reference evidence="1 4" key="2">
    <citation type="submission" date="2020-07" db="EMBL/GenBank/DDBJ databases">
        <authorList>
            <person name="Feng H."/>
        </authorList>
    </citation>
    <scope>NUCLEOTIDE SEQUENCE [LARGE SCALE GENOMIC DNA]</scope>
    <source>
        <strain evidence="1">S-12</strain>
        <strain evidence="4">s-12</strain>
    </source>
</reference>
<comment type="caution">
    <text evidence="2">The sequence shown here is derived from an EMBL/GenBank/DDBJ whole genome shotgun (WGS) entry which is preliminary data.</text>
</comment>
<sequence>MYVHIGEDTLVKSNDIIVIIDKNSMDNTANSRKFLEDIDDHVVNLAKNNYKSVVVTEDKVYLSPISSLTLKKRSQKLIIQDFSNE</sequence>
<proteinExistence type="predicted"/>
<name>A0A6B3W034_9BACI</name>
<dbReference type="AlphaFoldDB" id="A0A6B3W034"/>
<gene>
    <name evidence="2" type="ORF">G4D64_10510</name>
    <name evidence="1" type="ORF">H1Z61_11115</name>
</gene>
<dbReference type="RefSeq" id="WP_163242314.1">
    <property type="nucleotide sequence ID" value="NZ_CP082780.1"/>
</dbReference>
<dbReference type="Pfam" id="PF04025">
    <property type="entry name" value="RemA-like"/>
    <property type="match status" value="1"/>
</dbReference>
<protein>
    <submittedName>
        <fullName evidence="2">DUF370 domain-containing protein</fullName>
    </submittedName>
</protein>
<evidence type="ECO:0000313" key="1">
    <source>
        <dbReference type="EMBL" id="MBA4537668.1"/>
    </source>
</evidence>
<accession>A0A6B3W034</accession>
<keyword evidence="3" id="KW-1185">Reference proteome</keyword>